<evidence type="ECO:0000313" key="1">
    <source>
        <dbReference type="EMBL" id="CAD6192183.1"/>
    </source>
</evidence>
<dbReference type="Proteomes" id="UP000835052">
    <property type="component" value="Unassembled WGS sequence"/>
</dbReference>
<keyword evidence="2" id="KW-1185">Reference proteome</keyword>
<accession>A0A8S1H8K2</accession>
<comment type="caution">
    <text evidence="1">The sequence shown here is derived from an EMBL/GenBank/DDBJ whole genome shotgun (WGS) entry which is preliminary data.</text>
</comment>
<gene>
    <name evidence="1" type="ORF">CAUJ_LOCUS8102</name>
</gene>
<organism evidence="1 2">
    <name type="scientific">Caenorhabditis auriculariae</name>
    <dbReference type="NCBI Taxonomy" id="2777116"/>
    <lineage>
        <taxon>Eukaryota</taxon>
        <taxon>Metazoa</taxon>
        <taxon>Ecdysozoa</taxon>
        <taxon>Nematoda</taxon>
        <taxon>Chromadorea</taxon>
        <taxon>Rhabditida</taxon>
        <taxon>Rhabditina</taxon>
        <taxon>Rhabditomorpha</taxon>
        <taxon>Rhabditoidea</taxon>
        <taxon>Rhabditidae</taxon>
        <taxon>Peloderinae</taxon>
        <taxon>Caenorhabditis</taxon>
    </lineage>
</organism>
<protein>
    <submittedName>
        <fullName evidence="1">Uncharacterized protein</fullName>
    </submittedName>
</protein>
<dbReference type="EMBL" id="CAJGYM010000026">
    <property type="protein sequence ID" value="CAD6192183.1"/>
    <property type="molecule type" value="Genomic_DNA"/>
</dbReference>
<dbReference type="AlphaFoldDB" id="A0A8S1H8K2"/>
<reference evidence="1" key="1">
    <citation type="submission" date="2020-10" db="EMBL/GenBank/DDBJ databases">
        <authorList>
            <person name="Kikuchi T."/>
        </authorList>
    </citation>
    <scope>NUCLEOTIDE SEQUENCE</scope>
    <source>
        <strain evidence="1">NKZ352</strain>
    </source>
</reference>
<sequence>MLIPKLAHGDFSGRNVVVPTPSLKVCSSALFVFVSSAFRHFSLPTSRILGVIFGFGRLELSPPQTI</sequence>
<evidence type="ECO:0000313" key="2">
    <source>
        <dbReference type="Proteomes" id="UP000835052"/>
    </source>
</evidence>
<proteinExistence type="predicted"/>
<name>A0A8S1H8K2_9PELO</name>